<evidence type="ECO:0000256" key="1">
    <source>
        <dbReference type="SAM" id="Phobius"/>
    </source>
</evidence>
<feature type="transmembrane region" description="Helical" evidence="1">
    <location>
        <begin position="119"/>
        <end position="137"/>
    </location>
</feature>
<feature type="domain" description="CAAX prenyl protease 2/Lysostaphin resistance protein A-like" evidence="2">
    <location>
        <begin position="126"/>
        <end position="232"/>
    </location>
</feature>
<dbReference type="Pfam" id="PF02517">
    <property type="entry name" value="Rce1-like"/>
    <property type="match status" value="1"/>
</dbReference>
<dbReference type="PANTHER" id="PTHR35797">
    <property type="entry name" value="PROTEASE-RELATED"/>
    <property type="match status" value="1"/>
</dbReference>
<feature type="transmembrane region" description="Helical" evidence="1">
    <location>
        <begin position="246"/>
        <end position="266"/>
    </location>
</feature>
<reference evidence="4" key="1">
    <citation type="submission" date="2016-10" db="EMBL/GenBank/DDBJ databases">
        <authorList>
            <person name="Varghese N."/>
            <person name="Submissions S."/>
        </authorList>
    </citation>
    <scope>NUCLEOTIDE SEQUENCE [LARGE SCALE GENOMIC DNA]</scope>
    <source>
        <strain evidence="4">DSM 241</strain>
    </source>
</reference>
<keyword evidence="1" id="KW-0812">Transmembrane</keyword>
<dbReference type="Proteomes" id="UP000199256">
    <property type="component" value="Unassembled WGS sequence"/>
</dbReference>
<name>A0A1H7PU68_9GAMM</name>
<protein>
    <recommendedName>
        <fullName evidence="2">CAAX prenyl protease 2/Lysostaphin resistance protein A-like domain-containing protein</fullName>
    </recommendedName>
</protein>
<feature type="transmembrane region" description="Helical" evidence="1">
    <location>
        <begin position="12"/>
        <end position="32"/>
    </location>
</feature>
<dbReference type="RefSeq" id="WP_090254764.1">
    <property type="nucleotide sequence ID" value="NZ_FOAA01000015.1"/>
</dbReference>
<keyword evidence="1" id="KW-1133">Transmembrane helix</keyword>
<dbReference type="EMBL" id="FOAA01000015">
    <property type="protein sequence ID" value="SEL38587.1"/>
    <property type="molecule type" value="Genomic_DNA"/>
</dbReference>
<dbReference type="AlphaFoldDB" id="A0A1H7PU68"/>
<feature type="transmembrane region" description="Helical" evidence="1">
    <location>
        <begin position="193"/>
        <end position="213"/>
    </location>
</feature>
<keyword evidence="4" id="KW-1185">Reference proteome</keyword>
<evidence type="ECO:0000313" key="4">
    <source>
        <dbReference type="Proteomes" id="UP000199256"/>
    </source>
</evidence>
<feature type="transmembrane region" description="Helical" evidence="1">
    <location>
        <begin position="38"/>
        <end position="60"/>
    </location>
</feature>
<dbReference type="PANTHER" id="PTHR35797:SF1">
    <property type="entry name" value="PROTEASE"/>
    <property type="match status" value="1"/>
</dbReference>
<dbReference type="OrthoDB" id="3693644at2"/>
<dbReference type="InterPro" id="IPR042150">
    <property type="entry name" value="MmRce1-like"/>
</dbReference>
<dbReference type="GO" id="GO:0080120">
    <property type="term" value="P:CAAX-box protein maturation"/>
    <property type="evidence" value="ECO:0007669"/>
    <property type="project" value="UniProtKB-ARBA"/>
</dbReference>
<feature type="transmembrane region" description="Helical" evidence="1">
    <location>
        <begin position="158"/>
        <end position="178"/>
    </location>
</feature>
<organism evidence="3 4">
    <name type="scientific">Ectothiorhodospira marina</name>
    <dbReference type="NCBI Taxonomy" id="1396821"/>
    <lineage>
        <taxon>Bacteria</taxon>
        <taxon>Pseudomonadati</taxon>
        <taxon>Pseudomonadota</taxon>
        <taxon>Gammaproteobacteria</taxon>
        <taxon>Chromatiales</taxon>
        <taxon>Ectothiorhodospiraceae</taxon>
        <taxon>Ectothiorhodospira</taxon>
    </lineage>
</organism>
<feature type="transmembrane region" description="Helical" evidence="1">
    <location>
        <begin position="80"/>
        <end position="107"/>
    </location>
</feature>
<dbReference type="GO" id="GO:0004175">
    <property type="term" value="F:endopeptidase activity"/>
    <property type="evidence" value="ECO:0007669"/>
    <property type="project" value="UniProtKB-ARBA"/>
</dbReference>
<sequence>MSSAFRYHPKFYFFTVLVTTTVLWSVGGYMSFQPEWHAFYMVPMLPGLMMPAIIAALLIWRQRDPAMAKDFVRRCFSLRLINPGVLFGTLLLMPLSVLIAITLSVLAGGSPDQFQFSGAFSFSTGFIPVLALLWLAAIFEEVGWRGYGFESLEKGRTFLAASIMFGVFWSLWHLPLLWVNDSYQYEIFQKNPWFAVNFFVGTVILGVIISWVCHINRRSILAAVIFHFVINISQEMLSMTQATKSIQTLVLLVFVVIIVLLQRPLFLRRKE</sequence>
<evidence type="ECO:0000313" key="3">
    <source>
        <dbReference type="EMBL" id="SEL38587.1"/>
    </source>
</evidence>
<gene>
    <name evidence="3" type="ORF">SAMN05444515_1153</name>
</gene>
<accession>A0A1H7PU68</accession>
<keyword evidence="1" id="KW-0472">Membrane</keyword>
<feature type="transmembrane region" description="Helical" evidence="1">
    <location>
        <begin position="220"/>
        <end position="240"/>
    </location>
</feature>
<evidence type="ECO:0000259" key="2">
    <source>
        <dbReference type="Pfam" id="PF02517"/>
    </source>
</evidence>
<dbReference type="InterPro" id="IPR003675">
    <property type="entry name" value="Rce1/LyrA-like_dom"/>
</dbReference>
<dbReference type="STRING" id="1396821.SAMN05444515_1153"/>
<proteinExistence type="predicted"/>